<evidence type="ECO:0000313" key="2">
    <source>
        <dbReference type="EMBL" id="QRC90025.1"/>
    </source>
</evidence>
<sequence length="49" mass="5385">MFEEKGRKSSDAAIRLSAGVNQGSAAQLSRSTSAKKEPRFTMQLQPCRE</sequence>
<organism evidence="2 3">
    <name type="scientific">Phaeosphaeria nodorum (strain SN15 / ATCC MYA-4574 / FGSC 10173)</name>
    <name type="common">Glume blotch fungus</name>
    <name type="synonym">Parastagonospora nodorum</name>
    <dbReference type="NCBI Taxonomy" id="321614"/>
    <lineage>
        <taxon>Eukaryota</taxon>
        <taxon>Fungi</taxon>
        <taxon>Dikarya</taxon>
        <taxon>Ascomycota</taxon>
        <taxon>Pezizomycotina</taxon>
        <taxon>Dothideomycetes</taxon>
        <taxon>Pleosporomycetidae</taxon>
        <taxon>Pleosporales</taxon>
        <taxon>Pleosporineae</taxon>
        <taxon>Phaeosphaeriaceae</taxon>
        <taxon>Parastagonospora</taxon>
    </lineage>
</organism>
<feature type="region of interest" description="Disordered" evidence="1">
    <location>
        <begin position="1"/>
        <end position="49"/>
    </location>
</feature>
<evidence type="ECO:0000313" key="3">
    <source>
        <dbReference type="Proteomes" id="UP000663193"/>
    </source>
</evidence>
<protein>
    <submittedName>
        <fullName evidence="2">Uncharacterized protein</fullName>
    </submittedName>
</protein>
<proteinExistence type="predicted"/>
<dbReference type="VEuPathDB" id="FungiDB:JI435_400000"/>
<reference evidence="3" key="1">
    <citation type="journal article" date="2021" name="BMC Genomics">
        <title>Chromosome-level genome assembly and manually-curated proteome of model necrotroph Parastagonospora nodorum Sn15 reveals a genome-wide trove of candidate effector homologs, and redundancy of virulence-related functions within an accessory chromosome.</title>
        <authorList>
            <person name="Bertazzoni S."/>
            <person name="Jones D.A.B."/>
            <person name="Phan H.T."/>
            <person name="Tan K.-C."/>
            <person name="Hane J.K."/>
        </authorList>
    </citation>
    <scope>NUCLEOTIDE SEQUENCE [LARGE SCALE GENOMIC DNA]</scope>
    <source>
        <strain evidence="3">SN15 / ATCC MYA-4574 / FGSC 10173)</strain>
    </source>
</reference>
<evidence type="ECO:0000256" key="1">
    <source>
        <dbReference type="SAM" id="MobiDB-lite"/>
    </source>
</evidence>
<keyword evidence="3" id="KW-1185">Reference proteome</keyword>
<dbReference type="EMBL" id="CP069023">
    <property type="protein sequence ID" value="QRC90025.1"/>
    <property type="molecule type" value="Genomic_DNA"/>
</dbReference>
<feature type="compositionally biased region" description="Polar residues" evidence="1">
    <location>
        <begin position="19"/>
        <end position="32"/>
    </location>
</feature>
<dbReference type="AlphaFoldDB" id="A0A7U2ENB9"/>
<dbReference type="Proteomes" id="UP000663193">
    <property type="component" value="Chromosome 1"/>
</dbReference>
<feature type="compositionally biased region" description="Basic and acidic residues" evidence="1">
    <location>
        <begin position="1"/>
        <end position="10"/>
    </location>
</feature>
<gene>
    <name evidence="2" type="ORF">JI435_400000</name>
</gene>
<accession>A0A7U2ENB9</accession>
<name>A0A7U2ENB9_PHANO</name>